<evidence type="ECO:0000313" key="2">
    <source>
        <dbReference type="EMBL" id="KAK4039466.1"/>
    </source>
</evidence>
<feature type="region of interest" description="Disordered" evidence="1">
    <location>
        <begin position="1"/>
        <end position="28"/>
    </location>
</feature>
<sequence>MASIASRSAEPPSFSASSASTRPTSVDSKQDDDLLTISFTNIQDLFDVINYTTEDFLAVIHVSPSHFADIEYERDKRRRKFRFRRYNSKSQILFITIPTRLYEALHIGIYQGYYNQLVRSGSERGWCTIGSATYQAQHGHPRGDVGEGDSTSGPKPERGAKDAWPTLVVEAGWFAASDHNVKIVLLAKFERARRTITLETWEEEARGTRPGATTTRHVAAVQPVLRQIITITQDLTADPVSYNVTSGALVLGFRLLFLRDPGPGEGDFVLSVQQLEAYAEDVWAVV</sequence>
<gene>
    <name evidence="2" type="ORF">C8A01DRAFT_47035</name>
</gene>
<feature type="region of interest" description="Disordered" evidence="1">
    <location>
        <begin position="137"/>
        <end position="161"/>
    </location>
</feature>
<feature type="compositionally biased region" description="Low complexity" evidence="1">
    <location>
        <begin position="1"/>
        <end position="25"/>
    </location>
</feature>
<organism evidence="2 3">
    <name type="scientific">Parachaetomium inaequale</name>
    <dbReference type="NCBI Taxonomy" id="2588326"/>
    <lineage>
        <taxon>Eukaryota</taxon>
        <taxon>Fungi</taxon>
        <taxon>Dikarya</taxon>
        <taxon>Ascomycota</taxon>
        <taxon>Pezizomycotina</taxon>
        <taxon>Sordariomycetes</taxon>
        <taxon>Sordariomycetidae</taxon>
        <taxon>Sordariales</taxon>
        <taxon>Chaetomiaceae</taxon>
        <taxon>Parachaetomium</taxon>
    </lineage>
</organism>
<dbReference type="AlphaFoldDB" id="A0AAN6PHV4"/>
<keyword evidence="3" id="KW-1185">Reference proteome</keyword>
<dbReference type="EMBL" id="MU854399">
    <property type="protein sequence ID" value="KAK4039466.1"/>
    <property type="molecule type" value="Genomic_DNA"/>
</dbReference>
<protein>
    <submittedName>
        <fullName evidence="2">Uncharacterized protein</fullName>
    </submittedName>
</protein>
<name>A0AAN6PHV4_9PEZI</name>
<comment type="caution">
    <text evidence="2">The sequence shown here is derived from an EMBL/GenBank/DDBJ whole genome shotgun (WGS) entry which is preliminary data.</text>
</comment>
<accession>A0AAN6PHV4</accession>
<dbReference type="Proteomes" id="UP001303115">
    <property type="component" value="Unassembled WGS sequence"/>
</dbReference>
<reference evidence="3" key="1">
    <citation type="journal article" date="2023" name="Mol. Phylogenet. Evol.">
        <title>Genome-scale phylogeny and comparative genomics of the fungal order Sordariales.</title>
        <authorList>
            <person name="Hensen N."/>
            <person name="Bonometti L."/>
            <person name="Westerberg I."/>
            <person name="Brannstrom I.O."/>
            <person name="Guillou S."/>
            <person name="Cros-Aarteil S."/>
            <person name="Calhoun S."/>
            <person name="Haridas S."/>
            <person name="Kuo A."/>
            <person name="Mondo S."/>
            <person name="Pangilinan J."/>
            <person name="Riley R."/>
            <person name="LaButti K."/>
            <person name="Andreopoulos B."/>
            <person name="Lipzen A."/>
            <person name="Chen C."/>
            <person name="Yan M."/>
            <person name="Daum C."/>
            <person name="Ng V."/>
            <person name="Clum A."/>
            <person name="Steindorff A."/>
            <person name="Ohm R.A."/>
            <person name="Martin F."/>
            <person name="Silar P."/>
            <person name="Natvig D.O."/>
            <person name="Lalanne C."/>
            <person name="Gautier V."/>
            <person name="Ament-Velasquez S.L."/>
            <person name="Kruys A."/>
            <person name="Hutchinson M.I."/>
            <person name="Powell A.J."/>
            <person name="Barry K."/>
            <person name="Miller A.N."/>
            <person name="Grigoriev I.V."/>
            <person name="Debuchy R."/>
            <person name="Gladieux P."/>
            <person name="Hiltunen Thoren M."/>
            <person name="Johannesson H."/>
        </authorList>
    </citation>
    <scope>NUCLEOTIDE SEQUENCE [LARGE SCALE GENOMIC DNA]</scope>
    <source>
        <strain evidence="3">CBS 284.82</strain>
    </source>
</reference>
<evidence type="ECO:0000313" key="3">
    <source>
        <dbReference type="Proteomes" id="UP001303115"/>
    </source>
</evidence>
<evidence type="ECO:0000256" key="1">
    <source>
        <dbReference type="SAM" id="MobiDB-lite"/>
    </source>
</evidence>
<proteinExistence type="predicted"/>